<dbReference type="Pfam" id="PF06958">
    <property type="entry name" value="Pyocin_S"/>
    <property type="match status" value="1"/>
</dbReference>
<protein>
    <recommendedName>
        <fullName evidence="1">Pyosin/cloacin translocation domain-containing protein</fullName>
    </recommendedName>
</protein>
<proteinExistence type="predicted"/>
<feature type="domain" description="Pyosin/cloacin translocation" evidence="1">
    <location>
        <begin position="1"/>
        <end position="42"/>
    </location>
</feature>
<evidence type="ECO:0000313" key="2">
    <source>
        <dbReference type="EMBL" id="OLS62228.1"/>
    </source>
</evidence>
<reference evidence="2 3" key="1">
    <citation type="submission" date="2016-10" db="EMBL/GenBank/DDBJ databases">
        <title>Genome Sequence of Pseudomonas putida GM4FR.</title>
        <authorList>
            <person name="Poehlein A."/>
            <person name="Wemheuer F."/>
            <person name="Hollensteiner J."/>
            <person name="Wemheuer B."/>
        </authorList>
    </citation>
    <scope>NUCLEOTIDE SEQUENCE [LARGE SCALE GENOMIC DNA]</scope>
    <source>
        <strain evidence="2 3">GM4FR</strain>
    </source>
</reference>
<dbReference type="Proteomes" id="UP000186736">
    <property type="component" value="Unassembled WGS sequence"/>
</dbReference>
<dbReference type="AlphaFoldDB" id="A0A1Q9R4E3"/>
<evidence type="ECO:0000259" key="1">
    <source>
        <dbReference type="Pfam" id="PF06958"/>
    </source>
</evidence>
<comment type="caution">
    <text evidence="2">The sequence shown here is derived from an EMBL/GenBank/DDBJ whole genome shotgun (WGS) entry which is preliminary data.</text>
</comment>
<sequence>MSQALTRVRFQFRRDAQGVVQIYGFHTFSHYGGEDRVQVQRAH</sequence>
<evidence type="ECO:0000313" key="3">
    <source>
        <dbReference type="Proteomes" id="UP000186736"/>
    </source>
</evidence>
<dbReference type="InterPro" id="IPR016128">
    <property type="entry name" value="Pyosin/cloacin_T_dom"/>
</dbReference>
<gene>
    <name evidence="2" type="ORF">PSEMO_31390</name>
</gene>
<dbReference type="EMBL" id="MKZO01000025">
    <property type="protein sequence ID" value="OLS62228.1"/>
    <property type="molecule type" value="Genomic_DNA"/>
</dbReference>
<organism evidence="2 3">
    <name type="scientific">Pseudomonas putida</name>
    <name type="common">Arthrobacter siderocapsulatus</name>
    <dbReference type="NCBI Taxonomy" id="303"/>
    <lineage>
        <taxon>Bacteria</taxon>
        <taxon>Pseudomonadati</taxon>
        <taxon>Pseudomonadota</taxon>
        <taxon>Gammaproteobacteria</taxon>
        <taxon>Pseudomonadales</taxon>
        <taxon>Pseudomonadaceae</taxon>
        <taxon>Pseudomonas</taxon>
    </lineage>
</organism>
<accession>A0A1Q9R4E3</accession>
<name>A0A1Q9R4E3_PSEPU</name>